<evidence type="ECO:0000256" key="14">
    <source>
        <dbReference type="PIRSR" id="PIRSR001461-3"/>
    </source>
</evidence>
<dbReference type="InterPro" id="IPR011060">
    <property type="entry name" value="RibuloseP-bd_barrel"/>
</dbReference>
<dbReference type="InterPro" id="IPR026019">
    <property type="entry name" value="Ribul_P_3_epim"/>
</dbReference>
<dbReference type="Proteomes" id="UP000886757">
    <property type="component" value="Unassembled WGS sequence"/>
</dbReference>
<accession>A0A9D1ACK5</accession>
<evidence type="ECO:0000256" key="8">
    <source>
        <dbReference type="ARBA" id="ARBA00022723"/>
    </source>
</evidence>
<comment type="cofactor">
    <cofactor evidence="2">
        <name>Mn(2+)</name>
        <dbReference type="ChEBI" id="CHEBI:29035"/>
    </cofactor>
</comment>
<keyword evidence="10 11" id="KW-0119">Carbohydrate metabolism</keyword>
<dbReference type="InterPro" id="IPR013785">
    <property type="entry name" value="Aldolase_TIM"/>
</dbReference>
<feature type="binding site" evidence="10 14">
    <location>
        <position position="68"/>
    </location>
    <ligand>
        <name>substrate</name>
    </ligand>
</feature>
<feature type="binding site" evidence="10 14">
    <location>
        <begin position="199"/>
        <end position="200"/>
    </location>
    <ligand>
        <name>substrate</name>
    </ligand>
</feature>
<dbReference type="SUPFAM" id="SSF51366">
    <property type="entry name" value="Ribulose-phoshate binding barrel"/>
    <property type="match status" value="1"/>
</dbReference>
<feature type="binding site" evidence="10 13">
    <location>
        <position position="37"/>
    </location>
    <ligand>
        <name>a divalent metal cation</name>
        <dbReference type="ChEBI" id="CHEBI:60240"/>
    </ligand>
</feature>
<dbReference type="NCBIfam" id="TIGR01163">
    <property type="entry name" value="rpe"/>
    <property type="match status" value="1"/>
</dbReference>
<comment type="catalytic activity">
    <reaction evidence="1 10 11">
        <text>D-ribulose 5-phosphate = D-xylulose 5-phosphate</text>
        <dbReference type="Rhea" id="RHEA:13677"/>
        <dbReference type="ChEBI" id="CHEBI:57737"/>
        <dbReference type="ChEBI" id="CHEBI:58121"/>
        <dbReference type="EC" id="5.1.3.1"/>
    </reaction>
</comment>
<evidence type="ECO:0000256" key="6">
    <source>
        <dbReference type="ARBA" id="ARBA00009541"/>
    </source>
</evidence>
<comment type="cofactor">
    <cofactor evidence="4">
        <name>Zn(2+)</name>
        <dbReference type="ChEBI" id="CHEBI:29105"/>
    </cofactor>
</comment>
<comment type="caution">
    <text evidence="15">The sequence shown here is derived from an EMBL/GenBank/DDBJ whole genome shotgun (WGS) entry which is preliminary data.</text>
</comment>
<proteinExistence type="inferred from homology"/>
<evidence type="ECO:0000256" key="9">
    <source>
        <dbReference type="ARBA" id="ARBA00023235"/>
    </source>
</evidence>
<feature type="active site" description="Proton acceptor" evidence="10 12">
    <location>
        <position position="37"/>
    </location>
</feature>
<dbReference type="PIRSF" id="PIRSF001461">
    <property type="entry name" value="RPE"/>
    <property type="match status" value="1"/>
</dbReference>
<feature type="binding site" evidence="10">
    <location>
        <begin position="177"/>
        <end position="179"/>
    </location>
    <ligand>
        <name>substrate</name>
    </ligand>
</feature>
<evidence type="ECO:0000256" key="1">
    <source>
        <dbReference type="ARBA" id="ARBA00001782"/>
    </source>
</evidence>
<evidence type="ECO:0000256" key="3">
    <source>
        <dbReference type="ARBA" id="ARBA00001941"/>
    </source>
</evidence>
<evidence type="ECO:0000256" key="12">
    <source>
        <dbReference type="PIRSR" id="PIRSR001461-1"/>
    </source>
</evidence>
<protein>
    <recommendedName>
        <fullName evidence="7 10">Ribulose-phosphate 3-epimerase</fullName>
        <ecNumber evidence="7 10">5.1.3.1</ecNumber>
    </recommendedName>
</protein>
<feature type="binding site" evidence="10 14">
    <location>
        <position position="10"/>
    </location>
    <ligand>
        <name>substrate</name>
    </ligand>
</feature>
<dbReference type="FunFam" id="3.20.20.70:FF:000004">
    <property type="entry name" value="Ribulose-phosphate 3-epimerase"/>
    <property type="match status" value="1"/>
</dbReference>
<dbReference type="EMBL" id="DVGK01000108">
    <property type="protein sequence ID" value="HIR14135.1"/>
    <property type="molecule type" value="Genomic_DNA"/>
</dbReference>
<feature type="binding site" evidence="10 13">
    <location>
        <position position="35"/>
    </location>
    <ligand>
        <name>a divalent metal cation</name>
        <dbReference type="ChEBI" id="CHEBI:60240"/>
    </ligand>
</feature>
<comment type="cofactor">
    <cofactor evidence="3">
        <name>Co(2+)</name>
        <dbReference type="ChEBI" id="CHEBI:48828"/>
    </cofactor>
</comment>
<organism evidence="15 16">
    <name type="scientific">Candidatus Choladousia intestinavium</name>
    <dbReference type="NCBI Taxonomy" id="2840727"/>
    <lineage>
        <taxon>Bacteria</taxon>
        <taxon>Bacillati</taxon>
        <taxon>Bacillota</taxon>
        <taxon>Clostridia</taxon>
        <taxon>Lachnospirales</taxon>
        <taxon>Lachnospiraceae</taxon>
        <taxon>Lachnospiraceae incertae sedis</taxon>
        <taxon>Candidatus Choladousia</taxon>
    </lineage>
</organism>
<dbReference type="AlphaFoldDB" id="A0A9D1ACK5"/>
<dbReference type="GO" id="GO:0046872">
    <property type="term" value="F:metal ion binding"/>
    <property type="evidence" value="ECO:0007669"/>
    <property type="project" value="UniProtKB-UniRule"/>
</dbReference>
<comment type="pathway">
    <text evidence="10">Carbohydrate degradation.</text>
</comment>
<evidence type="ECO:0000313" key="16">
    <source>
        <dbReference type="Proteomes" id="UP000886757"/>
    </source>
</evidence>
<feature type="binding site" evidence="10 13">
    <location>
        <position position="177"/>
    </location>
    <ligand>
        <name>a divalent metal cation</name>
        <dbReference type="ChEBI" id="CHEBI:60240"/>
    </ligand>
</feature>
<comment type="cofactor">
    <cofactor evidence="5">
        <name>Fe(2+)</name>
        <dbReference type="ChEBI" id="CHEBI:29033"/>
    </cofactor>
</comment>
<dbReference type="GO" id="GO:0005737">
    <property type="term" value="C:cytoplasm"/>
    <property type="evidence" value="ECO:0007669"/>
    <property type="project" value="UniProtKB-ARBA"/>
</dbReference>
<feature type="binding site" evidence="10 14">
    <location>
        <begin position="144"/>
        <end position="147"/>
    </location>
    <ligand>
        <name>substrate</name>
    </ligand>
</feature>
<dbReference type="GO" id="GO:0006098">
    <property type="term" value="P:pentose-phosphate shunt"/>
    <property type="evidence" value="ECO:0007669"/>
    <property type="project" value="UniProtKB-UniRule"/>
</dbReference>
<comment type="cofactor">
    <cofactor evidence="10 13">
        <name>a divalent metal cation</name>
        <dbReference type="ChEBI" id="CHEBI:60240"/>
    </cofactor>
    <text evidence="10 13">Binds 1 divalent metal cation per subunit.</text>
</comment>
<dbReference type="NCBIfam" id="NF004076">
    <property type="entry name" value="PRK05581.1-4"/>
    <property type="match status" value="1"/>
</dbReference>
<keyword evidence="9 10" id="KW-0413">Isomerase</keyword>
<dbReference type="Gene3D" id="3.20.20.70">
    <property type="entry name" value="Aldolase class I"/>
    <property type="match status" value="1"/>
</dbReference>
<reference evidence="15" key="1">
    <citation type="submission" date="2020-10" db="EMBL/GenBank/DDBJ databases">
        <authorList>
            <person name="Gilroy R."/>
        </authorList>
    </citation>
    <scope>NUCLEOTIDE SEQUENCE</scope>
    <source>
        <strain evidence="15">ChiSjej4B22-8148</strain>
    </source>
</reference>
<dbReference type="InterPro" id="IPR000056">
    <property type="entry name" value="Ribul_P_3_epim-like"/>
</dbReference>
<dbReference type="GO" id="GO:0004750">
    <property type="term" value="F:D-ribulose-phosphate 3-epimerase activity"/>
    <property type="evidence" value="ECO:0007669"/>
    <property type="project" value="UniProtKB-UniRule"/>
</dbReference>
<comment type="similarity">
    <text evidence="6 10 11">Belongs to the ribulose-phosphate 3-epimerase family.</text>
</comment>
<dbReference type="CDD" id="cd00429">
    <property type="entry name" value="RPE"/>
    <property type="match status" value="1"/>
</dbReference>
<dbReference type="PANTHER" id="PTHR11749">
    <property type="entry name" value="RIBULOSE-5-PHOSPHATE-3-EPIMERASE"/>
    <property type="match status" value="1"/>
</dbReference>
<evidence type="ECO:0000256" key="11">
    <source>
        <dbReference type="PIRNR" id="PIRNR001461"/>
    </source>
</evidence>
<keyword evidence="13" id="KW-0170">Cobalt</keyword>
<reference evidence="15" key="2">
    <citation type="journal article" date="2021" name="PeerJ">
        <title>Extensive microbial diversity within the chicken gut microbiome revealed by metagenomics and culture.</title>
        <authorList>
            <person name="Gilroy R."/>
            <person name="Ravi A."/>
            <person name="Getino M."/>
            <person name="Pursley I."/>
            <person name="Horton D.L."/>
            <person name="Alikhan N.F."/>
            <person name="Baker D."/>
            <person name="Gharbi K."/>
            <person name="Hall N."/>
            <person name="Watson M."/>
            <person name="Adriaenssens E.M."/>
            <person name="Foster-Nyarko E."/>
            <person name="Jarju S."/>
            <person name="Secka A."/>
            <person name="Antonio M."/>
            <person name="Oren A."/>
            <person name="Chaudhuri R.R."/>
            <person name="La Ragione R."/>
            <person name="Hildebrand F."/>
            <person name="Pallen M.J."/>
        </authorList>
    </citation>
    <scope>NUCLEOTIDE SEQUENCE</scope>
    <source>
        <strain evidence="15">ChiSjej4B22-8148</strain>
    </source>
</reference>
<gene>
    <name evidence="10" type="primary">rpe</name>
    <name evidence="15" type="ORF">IAB31_09465</name>
</gene>
<keyword evidence="8 10" id="KW-0479">Metal-binding</keyword>
<evidence type="ECO:0000256" key="2">
    <source>
        <dbReference type="ARBA" id="ARBA00001936"/>
    </source>
</evidence>
<feature type="binding site" evidence="10 13">
    <location>
        <position position="68"/>
    </location>
    <ligand>
        <name>a divalent metal cation</name>
        <dbReference type="ChEBI" id="CHEBI:60240"/>
    </ligand>
</feature>
<comment type="function">
    <text evidence="10">Catalyzes the reversible epimerization of D-ribulose 5-phosphate to D-xylulose 5-phosphate.</text>
</comment>
<dbReference type="EC" id="5.1.3.1" evidence="7 10"/>
<keyword evidence="13" id="KW-0464">Manganese</keyword>
<dbReference type="GO" id="GO:0019323">
    <property type="term" value="P:pentose catabolic process"/>
    <property type="evidence" value="ECO:0007669"/>
    <property type="project" value="UniProtKB-UniRule"/>
</dbReference>
<evidence type="ECO:0000256" key="10">
    <source>
        <dbReference type="HAMAP-Rule" id="MF_02227"/>
    </source>
</evidence>
<dbReference type="Pfam" id="PF00834">
    <property type="entry name" value="Ribul_P_3_epim"/>
    <property type="match status" value="1"/>
</dbReference>
<evidence type="ECO:0000256" key="5">
    <source>
        <dbReference type="ARBA" id="ARBA00001954"/>
    </source>
</evidence>
<evidence type="ECO:0000256" key="4">
    <source>
        <dbReference type="ARBA" id="ARBA00001947"/>
    </source>
</evidence>
<evidence type="ECO:0000256" key="13">
    <source>
        <dbReference type="PIRSR" id="PIRSR001461-2"/>
    </source>
</evidence>
<name>A0A9D1ACK5_9FIRM</name>
<evidence type="ECO:0000256" key="7">
    <source>
        <dbReference type="ARBA" id="ARBA00013188"/>
    </source>
</evidence>
<keyword evidence="13" id="KW-0862">Zinc</keyword>
<sequence length="222" mass="23816">MSRKKILAPSILSADFKHLEEEIQAAVSAGAEYLHIDVMDGMFVPSISFGMPVISSIRNATDCFFDVHLMIEDPDRYIDAFAACGADGITVHAEATKHLHRSIQSIKSKGLKAGVALNPATPLSALDYVLGDIDMALIMTVNPGFGGQAYIPAMTEKIRTLREKANRLGLDLDIEVDGGIKLSTIRQVLQAGANVCVAGSAVFNEDTKGSAQALLKIMREEA</sequence>
<dbReference type="HAMAP" id="MF_02227">
    <property type="entry name" value="RPE"/>
    <property type="match status" value="1"/>
</dbReference>
<feature type="active site" description="Proton donor" evidence="10 12">
    <location>
        <position position="177"/>
    </location>
</feature>
<evidence type="ECO:0000313" key="15">
    <source>
        <dbReference type="EMBL" id="HIR14135.1"/>
    </source>
</evidence>
<feature type="binding site" evidence="14">
    <location>
        <position position="179"/>
    </location>
    <ligand>
        <name>substrate</name>
    </ligand>
</feature>